<protein>
    <submittedName>
        <fullName evidence="1">Uncharacterized protein</fullName>
    </submittedName>
</protein>
<accession>A0AC60QTJ4</accession>
<organism evidence="1 2">
    <name type="scientific">Ixodes persulcatus</name>
    <name type="common">Taiga tick</name>
    <dbReference type="NCBI Taxonomy" id="34615"/>
    <lineage>
        <taxon>Eukaryota</taxon>
        <taxon>Metazoa</taxon>
        <taxon>Ecdysozoa</taxon>
        <taxon>Arthropoda</taxon>
        <taxon>Chelicerata</taxon>
        <taxon>Arachnida</taxon>
        <taxon>Acari</taxon>
        <taxon>Parasitiformes</taxon>
        <taxon>Ixodida</taxon>
        <taxon>Ixodoidea</taxon>
        <taxon>Ixodidae</taxon>
        <taxon>Ixodinae</taxon>
        <taxon>Ixodes</taxon>
    </lineage>
</organism>
<comment type="caution">
    <text evidence="1">The sequence shown here is derived from an EMBL/GenBank/DDBJ whole genome shotgun (WGS) entry which is preliminary data.</text>
</comment>
<dbReference type="Proteomes" id="UP000805193">
    <property type="component" value="Unassembled WGS sequence"/>
</dbReference>
<reference evidence="1 2" key="1">
    <citation type="journal article" date="2020" name="Cell">
        <title>Large-Scale Comparative Analyses of Tick Genomes Elucidate Their Genetic Diversity and Vector Capacities.</title>
        <authorList>
            <consortium name="Tick Genome and Microbiome Consortium (TIGMIC)"/>
            <person name="Jia N."/>
            <person name="Wang J."/>
            <person name="Shi W."/>
            <person name="Du L."/>
            <person name="Sun Y."/>
            <person name="Zhan W."/>
            <person name="Jiang J.F."/>
            <person name="Wang Q."/>
            <person name="Zhang B."/>
            <person name="Ji P."/>
            <person name="Bell-Sakyi L."/>
            <person name="Cui X.M."/>
            <person name="Yuan T.T."/>
            <person name="Jiang B.G."/>
            <person name="Yang W.F."/>
            <person name="Lam T.T."/>
            <person name="Chang Q.C."/>
            <person name="Ding S.J."/>
            <person name="Wang X.J."/>
            <person name="Zhu J.G."/>
            <person name="Ruan X.D."/>
            <person name="Zhao L."/>
            <person name="Wei J.T."/>
            <person name="Ye R.Z."/>
            <person name="Que T.C."/>
            <person name="Du C.H."/>
            <person name="Zhou Y.H."/>
            <person name="Cheng J.X."/>
            <person name="Dai P.F."/>
            <person name="Guo W.B."/>
            <person name="Han X.H."/>
            <person name="Huang E.J."/>
            <person name="Li L.F."/>
            <person name="Wei W."/>
            <person name="Gao Y.C."/>
            <person name="Liu J.Z."/>
            <person name="Shao H.Z."/>
            <person name="Wang X."/>
            <person name="Wang C.C."/>
            <person name="Yang T.C."/>
            <person name="Huo Q.B."/>
            <person name="Li W."/>
            <person name="Chen H.Y."/>
            <person name="Chen S.E."/>
            <person name="Zhou L.G."/>
            <person name="Ni X.B."/>
            <person name="Tian J.H."/>
            <person name="Sheng Y."/>
            <person name="Liu T."/>
            <person name="Pan Y.S."/>
            <person name="Xia L.Y."/>
            <person name="Li J."/>
            <person name="Zhao F."/>
            <person name="Cao W.C."/>
        </authorList>
    </citation>
    <scope>NUCLEOTIDE SEQUENCE [LARGE SCALE GENOMIC DNA]</scope>
    <source>
        <strain evidence="1">Iper-2018</strain>
    </source>
</reference>
<sequence length="279" mass="30801">MDDLPELQRRLLQRSRLLGFEPWSDSPLRQTGDRSSPDSDSSGDDIDCEGTACAGSRHRYTNPTTSRARASPDHQPPEPDRLGHTGWCTCGRCVPMPTALESVCCREVPAATRKQPSDCLTTHPHFHTLCLDEVVLDVAIHMLQDRGIRVENTRLLDVNATRRGAESTVETLTSVRETRNEQQARIKELSTANDKLQAHVERLQAKMQRPIQAVSLTKASDVPDDTATALSNCPAVQRLEPSNIPARPTPTQRNIVALEVPLQTSTPHENNTKSPISLG</sequence>
<keyword evidence="2" id="KW-1185">Reference proteome</keyword>
<dbReference type="EMBL" id="JABSTQ010005078">
    <property type="protein sequence ID" value="KAG0440212.1"/>
    <property type="molecule type" value="Genomic_DNA"/>
</dbReference>
<name>A0AC60QTJ4_IXOPE</name>
<evidence type="ECO:0000313" key="1">
    <source>
        <dbReference type="EMBL" id="KAG0440212.1"/>
    </source>
</evidence>
<evidence type="ECO:0000313" key="2">
    <source>
        <dbReference type="Proteomes" id="UP000805193"/>
    </source>
</evidence>
<gene>
    <name evidence="1" type="ORF">HPB47_016372</name>
</gene>
<proteinExistence type="predicted"/>